<dbReference type="OrthoDB" id="5427699at2759"/>
<evidence type="ECO:0000313" key="3">
    <source>
        <dbReference type="Proteomes" id="UP000758603"/>
    </source>
</evidence>
<feature type="region of interest" description="Disordered" evidence="1">
    <location>
        <begin position="248"/>
        <end position="279"/>
    </location>
</feature>
<dbReference type="RefSeq" id="XP_045961285.1">
    <property type="nucleotide sequence ID" value="XM_046099507.1"/>
</dbReference>
<feature type="compositionally biased region" description="Polar residues" evidence="1">
    <location>
        <begin position="365"/>
        <end position="393"/>
    </location>
</feature>
<dbReference type="Proteomes" id="UP000758603">
    <property type="component" value="Unassembled WGS sequence"/>
</dbReference>
<dbReference type="AlphaFoldDB" id="A0A9P9A1D3"/>
<name>A0A9P9A1D3_9PEZI</name>
<feature type="region of interest" description="Disordered" evidence="1">
    <location>
        <begin position="198"/>
        <end position="221"/>
    </location>
</feature>
<dbReference type="EMBL" id="JAGPXC010000002">
    <property type="protein sequence ID" value="KAH6657051.1"/>
    <property type="molecule type" value="Genomic_DNA"/>
</dbReference>
<comment type="caution">
    <text evidence="2">The sequence shown here is derived from an EMBL/GenBank/DDBJ whole genome shotgun (WGS) entry which is preliminary data.</text>
</comment>
<proteinExistence type="predicted"/>
<reference evidence="2" key="1">
    <citation type="journal article" date="2021" name="Nat. Commun.">
        <title>Genetic determinants of endophytism in the Arabidopsis root mycobiome.</title>
        <authorList>
            <person name="Mesny F."/>
            <person name="Miyauchi S."/>
            <person name="Thiergart T."/>
            <person name="Pickel B."/>
            <person name="Atanasova L."/>
            <person name="Karlsson M."/>
            <person name="Huettel B."/>
            <person name="Barry K.W."/>
            <person name="Haridas S."/>
            <person name="Chen C."/>
            <person name="Bauer D."/>
            <person name="Andreopoulos W."/>
            <person name="Pangilinan J."/>
            <person name="LaButti K."/>
            <person name="Riley R."/>
            <person name="Lipzen A."/>
            <person name="Clum A."/>
            <person name="Drula E."/>
            <person name="Henrissat B."/>
            <person name="Kohler A."/>
            <person name="Grigoriev I.V."/>
            <person name="Martin F.M."/>
            <person name="Hacquard S."/>
        </authorList>
    </citation>
    <scope>NUCLEOTIDE SEQUENCE</scope>
    <source>
        <strain evidence="2">MPI-SDFR-AT-0073</strain>
    </source>
</reference>
<evidence type="ECO:0000256" key="1">
    <source>
        <dbReference type="SAM" id="MobiDB-lite"/>
    </source>
</evidence>
<accession>A0A9P9A1D3</accession>
<organism evidence="2 3">
    <name type="scientific">Truncatella angustata</name>
    <dbReference type="NCBI Taxonomy" id="152316"/>
    <lineage>
        <taxon>Eukaryota</taxon>
        <taxon>Fungi</taxon>
        <taxon>Dikarya</taxon>
        <taxon>Ascomycota</taxon>
        <taxon>Pezizomycotina</taxon>
        <taxon>Sordariomycetes</taxon>
        <taxon>Xylariomycetidae</taxon>
        <taxon>Amphisphaeriales</taxon>
        <taxon>Sporocadaceae</taxon>
        <taxon>Truncatella</taxon>
    </lineage>
</organism>
<gene>
    <name evidence="2" type="ORF">BKA67DRAFT_532285</name>
</gene>
<feature type="compositionally biased region" description="Polar residues" evidence="1">
    <location>
        <begin position="317"/>
        <end position="339"/>
    </location>
</feature>
<feature type="region of interest" description="Disordered" evidence="1">
    <location>
        <begin position="470"/>
        <end position="505"/>
    </location>
</feature>
<sequence length="529" mass="56843">MSRLPDSFLPSGALQDPNEHALSLAGLVNGHPGSVISPLSLPKNANQHLSYFDDRRSHIIGHPFASPAQAQQQRRYLSPQRGETAARDPRSASLPPASYSQQQQVRSGRPGFISPSLSPLNENPEQASLHLQRVLTQNRRLLENWEAERAHLEANRSRAEEIYKEERAIMDEDRMMWAEKEAQYLARIAELERENATLRASGSSRDSPVAAVAGSSGPSGRSAVQFRAIMDSASPIATPILGLGHTMPVSHPFEPLDPRMQSASPQANTPNDGPETQENIPSIDVQEVHPDLEGIPLKPTAIKKTTFTDEKPPSPPLSGSNVTGPNSNLGSPNSRSSKATPAEVTKETLQAPEGSRLTMHAGHTPNHSLSAIPTAHSTNATNTAGSSGASTPTRGRGQSPPKGQALAEVESTYADGQYDFDAVQTEAVLEPSENDPELKGPLSLRNQQAFDEIFLAKVAAGLEESIRSDDATPTVLKHGVDEPEVPSQQPATITKPDEASQTEELEEVPLKFKTGNTNFGAPLGTLHGF</sequence>
<feature type="compositionally biased region" description="Polar residues" evidence="1">
    <location>
        <begin position="261"/>
        <end position="279"/>
    </location>
</feature>
<dbReference type="GeneID" id="70128399"/>
<protein>
    <submittedName>
        <fullName evidence="2">Uncharacterized protein</fullName>
    </submittedName>
</protein>
<evidence type="ECO:0000313" key="2">
    <source>
        <dbReference type="EMBL" id="KAH6657051.1"/>
    </source>
</evidence>
<feature type="region of interest" description="Disordered" evidence="1">
    <location>
        <begin position="64"/>
        <end position="123"/>
    </location>
</feature>
<keyword evidence="3" id="KW-1185">Reference proteome</keyword>
<feature type="region of interest" description="Disordered" evidence="1">
    <location>
        <begin position="305"/>
        <end position="407"/>
    </location>
</feature>